<dbReference type="Proteomes" id="UP001375240">
    <property type="component" value="Unassembled WGS sequence"/>
</dbReference>
<evidence type="ECO:0000313" key="3">
    <source>
        <dbReference type="Proteomes" id="UP001375240"/>
    </source>
</evidence>
<evidence type="ECO:0000256" key="1">
    <source>
        <dbReference type="SAM" id="SignalP"/>
    </source>
</evidence>
<reference evidence="2 3" key="1">
    <citation type="submission" date="2019-10" db="EMBL/GenBank/DDBJ databases">
        <authorList>
            <person name="Palmer J.M."/>
        </authorList>
    </citation>
    <scope>NUCLEOTIDE SEQUENCE [LARGE SCALE GENOMIC DNA]</scope>
    <source>
        <strain evidence="2 3">TWF696</strain>
    </source>
</reference>
<keyword evidence="3" id="KW-1185">Reference proteome</keyword>
<gene>
    <name evidence="2" type="ORF">TWF696_007886</name>
</gene>
<protein>
    <submittedName>
        <fullName evidence="2">Uncharacterized protein</fullName>
    </submittedName>
</protein>
<sequence length="254" mass="28262">MLHSTIVVTGLLSLATTLLGAALPDTLVKRDHSGYVDLWIRGKTFPNDDYSYRTDDAWGKIDLLFPITLYNRTVAPTNAWLSMNGILSFDEPTACSTVPNQPRLPADANNDNGCLPANAVAAYWQDLWMPPRSGTLKATYSWRIPSKPNKSRLMTFYWFVCDKVSGGECGGFYTQPAGNATKEFTVGFYENEPNVVHLSYWTADVIATAATMGVQSLPDYRQYVYEESPSPDPQTTCIRMDTAANTLEHETCLF</sequence>
<name>A0AAV9UML2_9PEZI</name>
<accession>A0AAV9UML2</accession>
<comment type="caution">
    <text evidence="2">The sequence shown here is derived from an EMBL/GenBank/DDBJ whole genome shotgun (WGS) entry which is preliminary data.</text>
</comment>
<evidence type="ECO:0000313" key="2">
    <source>
        <dbReference type="EMBL" id="KAK6344244.1"/>
    </source>
</evidence>
<keyword evidence="1" id="KW-0732">Signal</keyword>
<proteinExistence type="predicted"/>
<dbReference type="EMBL" id="JAVHNQ010000006">
    <property type="protein sequence ID" value="KAK6344244.1"/>
    <property type="molecule type" value="Genomic_DNA"/>
</dbReference>
<dbReference type="AlphaFoldDB" id="A0AAV9UML2"/>
<feature type="signal peptide" evidence="1">
    <location>
        <begin position="1"/>
        <end position="20"/>
    </location>
</feature>
<feature type="chain" id="PRO_5043541536" evidence="1">
    <location>
        <begin position="21"/>
        <end position="254"/>
    </location>
</feature>
<organism evidence="2 3">
    <name type="scientific">Orbilia brochopaga</name>
    <dbReference type="NCBI Taxonomy" id="3140254"/>
    <lineage>
        <taxon>Eukaryota</taxon>
        <taxon>Fungi</taxon>
        <taxon>Dikarya</taxon>
        <taxon>Ascomycota</taxon>
        <taxon>Pezizomycotina</taxon>
        <taxon>Orbiliomycetes</taxon>
        <taxon>Orbiliales</taxon>
        <taxon>Orbiliaceae</taxon>
        <taxon>Orbilia</taxon>
    </lineage>
</organism>